<feature type="domain" description="Ferlin C-terminal" evidence="9">
    <location>
        <begin position="252"/>
        <end position="307"/>
    </location>
</feature>
<dbReference type="SUPFAM" id="SSF49562">
    <property type="entry name" value="C2 domain (Calcium/lipid-binding domain, CaLB)"/>
    <property type="match status" value="1"/>
</dbReference>
<gene>
    <name evidence="11" type="ORF">F2P81_012497</name>
</gene>
<dbReference type="EMBL" id="VEVO01000011">
    <property type="protein sequence ID" value="KAF0034739.1"/>
    <property type="molecule type" value="Genomic_DNA"/>
</dbReference>
<organism evidence="11 12">
    <name type="scientific">Scophthalmus maximus</name>
    <name type="common">Turbot</name>
    <name type="synonym">Psetta maxima</name>
    <dbReference type="NCBI Taxonomy" id="52904"/>
    <lineage>
        <taxon>Eukaryota</taxon>
        <taxon>Metazoa</taxon>
        <taxon>Chordata</taxon>
        <taxon>Craniata</taxon>
        <taxon>Vertebrata</taxon>
        <taxon>Euteleostomi</taxon>
        <taxon>Actinopterygii</taxon>
        <taxon>Neopterygii</taxon>
        <taxon>Teleostei</taxon>
        <taxon>Neoteleostei</taxon>
        <taxon>Acanthomorphata</taxon>
        <taxon>Carangaria</taxon>
        <taxon>Pleuronectiformes</taxon>
        <taxon>Pleuronectoidei</taxon>
        <taxon>Scophthalmidae</taxon>
        <taxon>Scophthalmus</taxon>
    </lineage>
</organism>
<dbReference type="Pfam" id="PF16165">
    <property type="entry name" value="Ferlin_C"/>
    <property type="match status" value="2"/>
</dbReference>
<dbReference type="Gene3D" id="2.60.40.150">
    <property type="entry name" value="C2 domain"/>
    <property type="match status" value="1"/>
</dbReference>
<keyword evidence="5 7" id="KW-0472">Membrane</keyword>
<evidence type="ECO:0000256" key="3">
    <source>
        <dbReference type="ARBA" id="ARBA00022737"/>
    </source>
</evidence>
<reference evidence="11 12" key="1">
    <citation type="submission" date="2019-06" db="EMBL/GenBank/DDBJ databases">
        <title>Draft genomes of female and male turbot (Scophthalmus maximus).</title>
        <authorList>
            <person name="Xu H."/>
            <person name="Xu X.-W."/>
            <person name="Shao C."/>
            <person name="Chen S."/>
        </authorList>
    </citation>
    <scope>NUCLEOTIDE SEQUENCE [LARGE SCALE GENOMIC DNA]</scope>
    <source>
        <strain evidence="11">Ysfricsl-2016a</strain>
        <tissue evidence="11">Blood</tissue>
    </source>
</reference>
<dbReference type="Proteomes" id="UP000438429">
    <property type="component" value="Unassembled WGS sequence"/>
</dbReference>
<evidence type="ECO:0000256" key="2">
    <source>
        <dbReference type="ARBA" id="ARBA00022692"/>
    </source>
</evidence>
<dbReference type="InterPro" id="IPR000008">
    <property type="entry name" value="C2_dom"/>
</dbReference>
<feature type="domain" description="C2" evidence="8">
    <location>
        <begin position="120"/>
        <end position="161"/>
    </location>
</feature>
<feature type="compositionally biased region" description="Basic and acidic residues" evidence="6">
    <location>
        <begin position="207"/>
        <end position="217"/>
    </location>
</feature>
<dbReference type="Pfam" id="PF00168">
    <property type="entry name" value="C2"/>
    <property type="match status" value="1"/>
</dbReference>
<protein>
    <recommendedName>
        <fullName evidence="13">C2 domain-containing protein</fullName>
    </recommendedName>
</protein>
<evidence type="ECO:0000256" key="5">
    <source>
        <dbReference type="ARBA" id="ARBA00023136"/>
    </source>
</evidence>
<evidence type="ECO:0000313" key="12">
    <source>
        <dbReference type="Proteomes" id="UP000438429"/>
    </source>
</evidence>
<keyword evidence="2 7" id="KW-0812">Transmembrane</keyword>
<name>A0A6A4SPS8_SCOMX</name>
<feature type="region of interest" description="Disordered" evidence="6">
    <location>
        <begin position="207"/>
        <end position="239"/>
    </location>
</feature>
<feature type="domain" description="Ferlin dsRNA-binding" evidence="10">
    <location>
        <begin position="2"/>
        <end position="76"/>
    </location>
</feature>
<dbReference type="InterPro" id="IPR032362">
    <property type="entry name" value="Ferlin_C"/>
</dbReference>
<comment type="caution">
    <text evidence="11">The sequence shown here is derived from an EMBL/GenBank/DDBJ whole genome shotgun (WGS) entry which is preliminary data.</text>
</comment>
<dbReference type="PANTHER" id="PTHR12546:SF36">
    <property type="entry name" value="FER-1-LIKE PROTEIN 4"/>
    <property type="match status" value="1"/>
</dbReference>
<comment type="subcellular location">
    <subcellularLocation>
        <location evidence="1">Membrane</location>
        <topology evidence="1">Single-pass membrane protein</topology>
    </subcellularLocation>
</comment>
<evidence type="ECO:0008006" key="13">
    <source>
        <dbReference type="Google" id="ProtNLM"/>
    </source>
</evidence>
<evidence type="ECO:0000259" key="8">
    <source>
        <dbReference type="Pfam" id="PF00168"/>
    </source>
</evidence>
<evidence type="ECO:0000259" key="9">
    <source>
        <dbReference type="Pfam" id="PF16165"/>
    </source>
</evidence>
<dbReference type="InterPro" id="IPR055072">
    <property type="entry name" value="Ferlin_DSRM"/>
</dbReference>
<evidence type="ECO:0000256" key="7">
    <source>
        <dbReference type="SAM" id="Phobius"/>
    </source>
</evidence>
<evidence type="ECO:0000256" key="4">
    <source>
        <dbReference type="ARBA" id="ARBA00022989"/>
    </source>
</evidence>
<accession>A0A6A4SPS8</accession>
<dbReference type="Pfam" id="PF22901">
    <property type="entry name" value="dsrm_Ferlin"/>
    <property type="match status" value="1"/>
</dbReference>
<keyword evidence="3" id="KW-0677">Repeat</keyword>
<dbReference type="AlphaFoldDB" id="A0A6A4SPS8"/>
<dbReference type="InterPro" id="IPR037721">
    <property type="entry name" value="Ferlin"/>
</dbReference>
<dbReference type="GO" id="GO:0016020">
    <property type="term" value="C:membrane"/>
    <property type="evidence" value="ECO:0007669"/>
    <property type="project" value="UniProtKB-SubCell"/>
</dbReference>
<dbReference type="PANTHER" id="PTHR12546">
    <property type="entry name" value="FER-1-LIKE"/>
    <property type="match status" value="1"/>
</dbReference>
<dbReference type="GO" id="GO:0007009">
    <property type="term" value="P:plasma membrane organization"/>
    <property type="evidence" value="ECO:0007669"/>
    <property type="project" value="TreeGrafter"/>
</dbReference>
<evidence type="ECO:0000256" key="6">
    <source>
        <dbReference type="SAM" id="MobiDB-lite"/>
    </source>
</evidence>
<evidence type="ECO:0000259" key="10">
    <source>
        <dbReference type="Pfam" id="PF22901"/>
    </source>
</evidence>
<keyword evidence="4 7" id="KW-1133">Transmembrane helix</keyword>
<feature type="compositionally biased region" description="Basic residues" evidence="6">
    <location>
        <begin position="218"/>
        <end position="236"/>
    </location>
</feature>
<feature type="domain" description="Ferlin C-terminal" evidence="9">
    <location>
        <begin position="180"/>
        <end position="251"/>
    </location>
</feature>
<feature type="transmembrane region" description="Helical" evidence="7">
    <location>
        <begin position="278"/>
        <end position="299"/>
    </location>
</feature>
<proteinExistence type="predicted"/>
<dbReference type="InterPro" id="IPR035892">
    <property type="entry name" value="C2_domain_sf"/>
</dbReference>
<evidence type="ECO:0000313" key="11">
    <source>
        <dbReference type="EMBL" id="KAF0034739.1"/>
    </source>
</evidence>
<evidence type="ECO:0000256" key="1">
    <source>
        <dbReference type="ARBA" id="ARBA00004167"/>
    </source>
</evidence>
<sequence>MWRDAKKPTTILAELCRENSIPSPEYRATEVKVLNKIFKIPPDAVPEALLKKNQPSPEENAEMEEHAALSVLQRWGEMREFLPGALPLVAEHVEIRSLLNQDKPGLPQKEVVYKKKESFFSLEESEFRQPAVLTLQVWDYDRIAANDFLGSIELRLNDMVRPAKSSAQCSIDMAKDRASPRFSILRAKKMKGWWPLTRLKTAEDFEREEKEKEEEARNKKKKKKDKKSKDRRKKLKQEHIQFTDSSGNTFLRPTTSFNWFVNPMKTFIFLIWRKFKKFIIAVVILAILAVFLALLVYTLPQQISALIVNG</sequence>